<proteinExistence type="predicted"/>
<evidence type="ECO:0000313" key="2">
    <source>
        <dbReference type="Proteomes" id="UP001320706"/>
    </source>
</evidence>
<dbReference type="EMBL" id="JAMKPW020000042">
    <property type="protein sequence ID" value="KAK8195853.1"/>
    <property type="molecule type" value="Genomic_DNA"/>
</dbReference>
<evidence type="ECO:0000313" key="1">
    <source>
        <dbReference type="EMBL" id="KAK8195853.1"/>
    </source>
</evidence>
<keyword evidence="2" id="KW-1185">Reference proteome</keyword>
<protein>
    <submittedName>
        <fullName evidence="1">Uncharacterized protein</fullName>
    </submittedName>
</protein>
<dbReference type="Proteomes" id="UP001320706">
    <property type="component" value="Unassembled WGS sequence"/>
</dbReference>
<sequence length="151" mass="16161">MQSSISCKSVTVYKSQGSSIRMHDSDTMDILSPLDPDRCGLLRRSRAANASSWEATSKRLLQAMINGMSQVPSNLSAVVGLQSKTKNDRHWSHEYDGMASATSLATPLAVQTIQTVGDRHSPTPGFAPLAPETASDGNDLHAYAAQPFLSA</sequence>
<accession>A0ACC3S498</accession>
<comment type="caution">
    <text evidence="1">The sequence shown here is derived from an EMBL/GenBank/DDBJ whole genome shotgun (WGS) entry which is preliminary data.</text>
</comment>
<organism evidence="1 2">
    <name type="scientific">Zalaria obscura</name>
    <dbReference type="NCBI Taxonomy" id="2024903"/>
    <lineage>
        <taxon>Eukaryota</taxon>
        <taxon>Fungi</taxon>
        <taxon>Dikarya</taxon>
        <taxon>Ascomycota</taxon>
        <taxon>Pezizomycotina</taxon>
        <taxon>Dothideomycetes</taxon>
        <taxon>Dothideomycetidae</taxon>
        <taxon>Dothideales</taxon>
        <taxon>Zalariaceae</taxon>
        <taxon>Zalaria</taxon>
    </lineage>
</organism>
<gene>
    <name evidence="1" type="ORF">M8818_007004</name>
</gene>
<name>A0ACC3S498_9PEZI</name>
<reference evidence="1" key="1">
    <citation type="submission" date="2024-02" db="EMBL/GenBank/DDBJ databases">
        <title>Metagenome Assembled Genome of Zalaria obscura JY119.</title>
        <authorList>
            <person name="Vighnesh L."/>
            <person name="Jagadeeshwari U."/>
            <person name="Venkata Ramana C."/>
            <person name="Sasikala C."/>
        </authorList>
    </citation>
    <scope>NUCLEOTIDE SEQUENCE</scope>
    <source>
        <strain evidence="1">JY119</strain>
    </source>
</reference>